<keyword evidence="2" id="KW-0472">Membrane</keyword>
<keyword evidence="2" id="KW-0812">Transmembrane</keyword>
<dbReference type="Gene3D" id="2.60.40.10">
    <property type="entry name" value="Immunoglobulins"/>
    <property type="match status" value="3"/>
</dbReference>
<dbReference type="Ensembl" id="ENSAOWT00000018515.1">
    <property type="protein sequence ID" value="ENSAOWP00000016304.1"/>
    <property type="gene ID" value="ENSAOWG00000011114.1"/>
</dbReference>
<feature type="domain" description="Ig-like" evidence="3">
    <location>
        <begin position="373"/>
        <end position="437"/>
    </location>
</feature>
<dbReference type="InterPro" id="IPR021963">
    <property type="entry name" value="Tcell_CD4_Cterm"/>
</dbReference>
<dbReference type="InterPro" id="IPR013151">
    <property type="entry name" value="Immunoglobulin_dom"/>
</dbReference>
<keyword evidence="2" id="KW-1133">Transmembrane helix</keyword>
<dbReference type="Pfam" id="PF00047">
    <property type="entry name" value="ig"/>
    <property type="match status" value="1"/>
</dbReference>
<keyword evidence="1" id="KW-0393">Immunoglobulin domain</keyword>
<reference evidence="4" key="1">
    <citation type="submission" date="2025-08" db="UniProtKB">
        <authorList>
            <consortium name="Ensembl"/>
        </authorList>
    </citation>
    <scope>IDENTIFICATION</scope>
</reference>
<dbReference type="PANTHER" id="PTHR11422">
    <property type="entry name" value="T-CELL SURFACE GLYCOPROTEIN CD4"/>
    <property type="match status" value="1"/>
</dbReference>
<evidence type="ECO:0000256" key="1">
    <source>
        <dbReference type="ARBA" id="ARBA00023319"/>
    </source>
</evidence>
<keyword evidence="5" id="KW-1185">Reference proteome</keyword>
<proteinExistence type="predicted"/>
<organism evidence="4 5">
    <name type="scientific">Apteryx owenii</name>
    <name type="common">Little spotted kiwi</name>
    <dbReference type="NCBI Taxonomy" id="8824"/>
    <lineage>
        <taxon>Eukaryota</taxon>
        <taxon>Metazoa</taxon>
        <taxon>Chordata</taxon>
        <taxon>Craniata</taxon>
        <taxon>Vertebrata</taxon>
        <taxon>Euteleostomi</taxon>
        <taxon>Archelosauria</taxon>
        <taxon>Archosauria</taxon>
        <taxon>Dinosauria</taxon>
        <taxon>Saurischia</taxon>
        <taxon>Theropoda</taxon>
        <taxon>Coelurosauria</taxon>
        <taxon>Aves</taxon>
        <taxon>Palaeognathae</taxon>
        <taxon>Apterygiformes</taxon>
        <taxon>Apterygidae</taxon>
        <taxon>Apteryx</taxon>
    </lineage>
</organism>
<feature type="domain" description="Ig-like" evidence="3">
    <location>
        <begin position="49"/>
        <end position="143"/>
    </location>
</feature>
<dbReference type="InterPro" id="IPR013783">
    <property type="entry name" value="Ig-like_fold"/>
</dbReference>
<dbReference type="InterPro" id="IPR007110">
    <property type="entry name" value="Ig-like_dom"/>
</dbReference>
<accession>A0A8B9PT75</accession>
<evidence type="ECO:0000256" key="2">
    <source>
        <dbReference type="SAM" id="Phobius"/>
    </source>
</evidence>
<dbReference type="Gene3D" id="1.20.5.900">
    <property type="entry name" value="transmembrane domain of human cd4"/>
    <property type="match status" value="1"/>
</dbReference>
<evidence type="ECO:0000259" key="3">
    <source>
        <dbReference type="PROSITE" id="PS50835"/>
    </source>
</evidence>
<protein>
    <recommendedName>
        <fullName evidence="3">Ig-like domain-containing protein</fullName>
    </recommendedName>
</protein>
<name>A0A8B9PT75_APTOW</name>
<reference evidence="4" key="2">
    <citation type="submission" date="2025-09" db="UniProtKB">
        <authorList>
            <consortium name="Ensembl"/>
        </authorList>
    </citation>
    <scope>IDENTIFICATION</scope>
</reference>
<dbReference type="AlphaFoldDB" id="A0A8B9PT75"/>
<evidence type="ECO:0000313" key="4">
    <source>
        <dbReference type="Ensembl" id="ENSAOWP00000016304.1"/>
    </source>
</evidence>
<dbReference type="PROSITE" id="PS50835">
    <property type="entry name" value="IG_LIKE"/>
    <property type="match status" value="2"/>
</dbReference>
<sequence length="508" mass="57638">MKRASLGTDNISALQCTARKNIPMKMESCSMMVNRILAVFLVMQLGLIPIMAQKEELQTGIAGQKVILNCKGITHEAPVTWKYNAIVVRWFRSSHMKGKGKAPMTDRSEMDQNNKSLMVSDLRLSDAGSYSCECESRPVVTISLHVFELTISLNGHFLPNEAPELSITQNSSDSQPDLSIRLFNNHNNTETPEILRKEAPRKYILKLKKLQPKDSGTWRCHIHSDSPLINQNIVFDLKVLGFQNPALERKYSTVDSTVNLSWHLNFQEIKWKEGFTGQLNWKPQGNTTSYMLFDFNVTAWGKQHVTKKSSPFLFEENTTGSSGVLEVKLKKVQFKHSGQYQIQLVYNRRYIQSKIELLVMKVLANPVGPLARGAEMTLLCQVSSPLPPNAHLCWERVNGTQMDFKKSKQNEAKVEVTVSTAGLWNCHLIEDNNRKISLNYTVEEAPVWISYVVIGASTGASVLVFGIACLCIIAGMSWQRRRQRAKRMALARQHWLENRTCQCQHRLN</sequence>
<dbReference type="Proteomes" id="UP000694424">
    <property type="component" value="Unplaced"/>
</dbReference>
<dbReference type="InterPro" id="IPR003599">
    <property type="entry name" value="Ig_sub"/>
</dbReference>
<dbReference type="SUPFAM" id="SSF48726">
    <property type="entry name" value="Immunoglobulin"/>
    <property type="match status" value="2"/>
</dbReference>
<feature type="transmembrane region" description="Helical" evidence="2">
    <location>
        <begin position="448"/>
        <end position="478"/>
    </location>
</feature>
<dbReference type="Pfam" id="PF12104">
    <property type="entry name" value="Tcell_CD4_C"/>
    <property type="match status" value="1"/>
</dbReference>
<dbReference type="PANTHER" id="PTHR11422:SF0">
    <property type="entry name" value="T-CELL SURFACE GLYCOPROTEIN CD4"/>
    <property type="match status" value="1"/>
</dbReference>
<dbReference type="InterPro" id="IPR036179">
    <property type="entry name" value="Ig-like_dom_sf"/>
</dbReference>
<dbReference type="SMART" id="SM00409">
    <property type="entry name" value="IG"/>
    <property type="match status" value="3"/>
</dbReference>
<evidence type="ECO:0000313" key="5">
    <source>
        <dbReference type="Proteomes" id="UP000694424"/>
    </source>
</evidence>